<evidence type="ECO:0000313" key="3">
    <source>
        <dbReference type="Proteomes" id="UP000053477"/>
    </source>
</evidence>
<feature type="compositionally biased region" description="Acidic residues" evidence="1">
    <location>
        <begin position="75"/>
        <end position="89"/>
    </location>
</feature>
<dbReference type="OrthoDB" id="2595509at2759"/>
<evidence type="ECO:0000256" key="1">
    <source>
        <dbReference type="SAM" id="MobiDB-lite"/>
    </source>
</evidence>
<dbReference type="Proteomes" id="UP000053477">
    <property type="component" value="Unassembled WGS sequence"/>
</dbReference>
<name>A0A0H2RTB4_9AGAM</name>
<dbReference type="InParanoid" id="A0A0H2RTB4"/>
<proteinExistence type="predicted"/>
<feature type="region of interest" description="Disordered" evidence="1">
    <location>
        <begin position="200"/>
        <end position="230"/>
    </location>
</feature>
<accession>A0A0H2RTB4</accession>
<keyword evidence="3" id="KW-1185">Reference proteome</keyword>
<dbReference type="STRING" id="27342.A0A0H2RTB4"/>
<dbReference type="EMBL" id="KQ085935">
    <property type="protein sequence ID" value="KLO15059.1"/>
    <property type="molecule type" value="Genomic_DNA"/>
</dbReference>
<evidence type="ECO:0000313" key="2">
    <source>
        <dbReference type="EMBL" id="KLO15059.1"/>
    </source>
</evidence>
<sequence length="230" mass="24234">MSSRRRIGVSVATTEAARRQLMQPVPCWEKQWVTPADAPAGSTLKVYRWVKTEKKQNFSDDEDETLDEPLAPLPDEPEANDADDEDQDEAASASGRQTGQATPAISRAVSEPGLPQEETTVRKPHPLSVSLVPDSPTATVAVDGDDALLAVDAALKPLEDDLEIPTLGAGVEGALPELSGDAIGDLTMADLGPDGTQFEGAGDLGQLQGTDSLLGGEMMDQSGDPFEPTE</sequence>
<feature type="region of interest" description="Disordered" evidence="1">
    <location>
        <begin position="53"/>
        <end position="136"/>
    </location>
</feature>
<dbReference type="AlphaFoldDB" id="A0A0H2RTB4"/>
<gene>
    <name evidence="2" type="ORF">SCHPADRAFT_871747</name>
</gene>
<protein>
    <submittedName>
        <fullName evidence="2">Uncharacterized protein</fullName>
    </submittedName>
</protein>
<reference evidence="2 3" key="1">
    <citation type="submission" date="2015-04" db="EMBL/GenBank/DDBJ databases">
        <title>Complete genome sequence of Schizopora paradoxa KUC8140, a cosmopolitan wood degrader in East Asia.</title>
        <authorList>
            <consortium name="DOE Joint Genome Institute"/>
            <person name="Min B."/>
            <person name="Park H."/>
            <person name="Jang Y."/>
            <person name="Kim J.-J."/>
            <person name="Kim K.H."/>
            <person name="Pangilinan J."/>
            <person name="Lipzen A."/>
            <person name="Riley R."/>
            <person name="Grigoriev I.V."/>
            <person name="Spatafora J.W."/>
            <person name="Choi I.-G."/>
        </authorList>
    </citation>
    <scope>NUCLEOTIDE SEQUENCE [LARGE SCALE GENOMIC DNA]</scope>
    <source>
        <strain evidence="2 3">KUC8140</strain>
    </source>
</reference>
<feature type="compositionally biased region" description="Polar residues" evidence="1">
    <location>
        <begin position="94"/>
        <end position="103"/>
    </location>
</feature>
<organism evidence="2 3">
    <name type="scientific">Schizopora paradoxa</name>
    <dbReference type="NCBI Taxonomy" id="27342"/>
    <lineage>
        <taxon>Eukaryota</taxon>
        <taxon>Fungi</taxon>
        <taxon>Dikarya</taxon>
        <taxon>Basidiomycota</taxon>
        <taxon>Agaricomycotina</taxon>
        <taxon>Agaricomycetes</taxon>
        <taxon>Hymenochaetales</taxon>
        <taxon>Schizoporaceae</taxon>
        <taxon>Schizopora</taxon>
    </lineage>
</organism>